<dbReference type="PANTHER" id="PTHR34047">
    <property type="entry name" value="NUCLEAR INTRON MATURASE 1, MITOCHONDRIAL-RELATED"/>
    <property type="match status" value="1"/>
</dbReference>
<dbReference type="Proteomes" id="UP000657574">
    <property type="component" value="Unassembled WGS sequence"/>
</dbReference>
<dbReference type="InterPro" id="IPR000477">
    <property type="entry name" value="RT_dom"/>
</dbReference>
<evidence type="ECO:0000259" key="1">
    <source>
        <dbReference type="PROSITE" id="PS50878"/>
    </source>
</evidence>
<dbReference type="InterPro" id="IPR051083">
    <property type="entry name" value="GrpII_Intron_Splice-Mob/Def"/>
</dbReference>
<comment type="caution">
    <text evidence="2">The sequence shown here is derived from an EMBL/GenBank/DDBJ whole genome shotgun (WGS) entry which is preliminary data.</text>
</comment>
<dbReference type="Pfam" id="PF08388">
    <property type="entry name" value="GIIM"/>
    <property type="match status" value="1"/>
</dbReference>
<dbReference type="InterPro" id="IPR043502">
    <property type="entry name" value="DNA/RNA_pol_sf"/>
</dbReference>
<proteinExistence type="predicted"/>
<dbReference type="AlphaFoldDB" id="A0A917PEV5"/>
<accession>A0A917PEV5</accession>
<evidence type="ECO:0000313" key="3">
    <source>
        <dbReference type="Proteomes" id="UP000657574"/>
    </source>
</evidence>
<dbReference type="Pfam" id="PF13655">
    <property type="entry name" value="RVT_N"/>
    <property type="match status" value="1"/>
</dbReference>
<dbReference type="InterPro" id="IPR013597">
    <property type="entry name" value="Mat_intron_G2"/>
</dbReference>
<dbReference type="PROSITE" id="PS50878">
    <property type="entry name" value="RT_POL"/>
    <property type="match status" value="1"/>
</dbReference>
<keyword evidence="3" id="KW-1185">Reference proteome</keyword>
<organism evidence="2 3">
    <name type="scientific">Streptomyces brasiliensis</name>
    <dbReference type="NCBI Taxonomy" id="1954"/>
    <lineage>
        <taxon>Bacteria</taxon>
        <taxon>Bacillati</taxon>
        <taxon>Actinomycetota</taxon>
        <taxon>Actinomycetes</taxon>
        <taxon>Kitasatosporales</taxon>
        <taxon>Streptomycetaceae</taxon>
        <taxon>Streptomyces</taxon>
    </lineage>
</organism>
<dbReference type="Pfam" id="PF00078">
    <property type="entry name" value="RVT_1"/>
    <property type="match status" value="1"/>
</dbReference>
<keyword evidence="2" id="KW-0548">Nucleotidyltransferase</keyword>
<dbReference type="InterPro" id="IPR025960">
    <property type="entry name" value="RVT_N"/>
</dbReference>
<dbReference type="SUPFAM" id="SSF56672">
    <property type="entry name" value="DNA/RNA polymerases"/>
    <property type="match status" value="1"/>
</dbReference>
<keyword evidence="2" id="KW-0695">RNA-directed DNA polymerase</keyword>
<sequence>MDAMTIQTGATTVQTATSTAAMANGPEDEITDWPSIDWRTAEDDVRRLRQRIFTASQAGDLAKVRNLQKLMLRSRANALVSVRRVTEVNAGRKTAGVDGKVVLLPQDKAELADWMQHRVAPWNPKPVRRVYIAKANGNRRPLGIPVIADRCLQALTLNALEPEWEARHGPKVYGFRPGRGCHDAIAAIHTTSSGKNAKRLWLLDADLKAAFDRIDHDHLLASLGTFPGRGMIAGWLKAGAVEKGWFTPTAEGTPQGGVISPALLNIALHGMEKAAGVRYSALGSDAASLARDSPVLVVYADDLLALCHTRAQAEEVKARLAAWLMPRGLAFNEDKTHIVHLDEGCDFLGFNIQRHRGKLLIKPSNAALRRIRNRLAAEVLALRGANAEAVIAKLNPIIKGWAAYYRIGVSKRAFSSLDAYVWRLVHKWARFSHPNKSKKWVVARYFGKFNSFRRDAWVFGDRVSGHYLRKFAWTPIVRHRMVPGTASVDDPALADFWARRRRHGKPPLSTANLRLLQTQDGRCPLCREPLLHADHEPQSPHEWEQWLKVTHTAIRNHAIIADTGDGTPDKPAAPRLIHTHCHRRMTTDTGTRPALLPTREP</sequence>
<keyword evidence="2" id="KW-0808">Transferase</keyword>
<feature type="domain" description="Reverse transcriptase" evidence="1">
    <location>
        <begin position="113"/>
        <end position="352"/>
    </location>
</feature>
<dbReference type="PANTHER" id="PTHR34047:SF10">
    <property type="entry name" value="GROUP II INTRON-ASSOCIATED OPEN READING FRAME"/>
    <property type="match status" value="1"/>
</dbReference>
<dbReference type="GO" id="GO:0003964">
    <property type="term" value="F:RNA-directed DNA polymerase activity"/>
    <property type="evidence" value="ECO:0007669"/>
    <property type="project" value="UniProtKB-KW"/>
</dbReference>
<protein>
    <submittedName>
        <fullName evidence="2">Group II intron reverse transcriptase/maturase</fullName>
    </submittedName>
</protein>
<name>A0A917PEV5_9ACTN</name>
<reference evidence="2" key="1">
    <citation type="journal article" date="2014" name="Int. J. Syst. Evol. Microbiol.">
        <title>Complete genome sequence of Corynebacterium casei LMG S-19264T (=DSM 44701T), isolated from a smear-ripened cheese.</title>
        <authorList>
            <consortium name="US DOE Joint Genome Institute (JGI-PGF)"/>
            <person name="Walter F."/>
            <person name="Albersmeier A."/>
            <person name="Kalinowski J."/>
            <person name="Ruckert C."/>
        </authorList>
    </citation>
    <scope>NUCLEOTIDE SEQUENCE</scope>
    <source>
        <strain evidence="2">JCM 3086</strain>
    </source>
</reference>
<dbReference type="EMBL" id="BMQA01000185">
    <property type="protein sequence ID" value="GGJ73487.1"/>
    <property type="molecule type" value="Genomic_DNA"/>
</dbReference>
<evidence type="ECO:0000313" key="2">
    <source>
        <dbReference type="EMBL" id="GGJ73487.1"/>
    </source>
</evidence>
<reference evidence="2" key="2">
    <citation type="submission" date="2020-09" db="EMBL/GenBank/DDBJ databases">
        <authorList>
            <person name="Sun Q."/>
            <person name="Ohkuma M."/>
        </authorList>
    </citation>
    <scope>NUCLEOTIDE SEQUENCE</scope>
    <source>
        <strain evidence="2">JCM 3086</strain>
    </source>
</reference>
<gene>
    <name evidence="2" type="ORF">GCM10010121_100050</name>
</gene>
<dbReference type="CDD" id="cd01651">
    <property type="entry name" value="RT_G2_intron"/>
    <property type="match status" value="1"/>
</dbReference>